<name>A0A5M8R001_9BACT</name>
<keyword evidence="2" id="KW-1185">Reference proteome</keyword>
<protein>
    <recommendedName>
        <fullName evidence="3">SCO family protein</fullName>
    </recommendedName>
</protein>
<dbReference type="RefSeq" id="WP_139010181.1">
    <property type="nucleotide sequence ID" value="NZ_VBSN01000006.1"/>
</dbReference>
<dbReference type="EMBL" id="VBSN01000006">
    <property type="protein sequence ID" value="KAA6441797.1"/>
    <property type="molecule type" value="Genomic_DNA"/>
</dbReference>
<organism evidence="1 2">
    <name type="scientific">Dyadobacter flavalbus</name>
    <dbReference type="NCBI Taxonomy" id="2579942"/>
    <lineage>
        <taxon>Bacteria</taxon>
        <taxon>Pseudomonadati</taxon>
        <taxon>Bacteroidota</taxon>
        <taxon>Cytophagia</taxon>
        <taxon>Cytophagales</taxon>
        <taxon>Spirosomataceae</taxon>
        <taxon>Dyadobacter</taxon>
    </lineage>
</organism>
<evidence type="ECO:0000313" key="2">
    <source>
        <dbReference type="Proteomes" id="UP000323994"/>
    </source>
</evidence>
<evidence type="ECO:0008006" key="3">
    <source>
        <dbReference type="Google" id="ProtNLM"/>
    </source>
</evidence>
<dbReference type="OrthoDB" id="982604at2"/>
<proteinExistence type="predicted"/>
<dbReference type="Proteomes" id="UP000323994">
    <property type="component" value="Unassembled WGS sequence"/>
</dbReference>
<gene>
    <name evidence="1" type="ORF">FEM33_00570</name>
</gene>
<accession>A0A5M8R001</accession>
<evidence type="ECO:0000313" key="1">
    <source>
        <dbReference type="EMBL" id="KAA6441797.1"/>
    </source>
</evidence>
<sequence>MLAQLQRINNLAAETSGLSIITLTGSSLGKNPDYPEELGKQNWEVQLADKEEAANAFRLLLGQESGTIENKLVLIDKEGFTRGFYNGADPEDADRLMAEIKILQYEYKNSAH</sequence>
<reference evidence="1 2" key="1">
    <citation type="submission" date="2019-05" db="EMBL/GenBank/DDBJ databases">
        <authorList>
            <person name="Qu J.-H."/>
        </authorList>
    </citation>
    <scope>NUCLEOTIDE SEQUENCE [LARGE SCALE GENOMIC DNA]</scope>
    <source>
        <strain evidence="1 2">NS28</strain>
    </source>
</reference>
<comment type="caution">
    <text evidence="1">The sequence shown here is derived from an EMBL/GenBank/DDBJ whole genome shotgun (WGS) entry which is preliminary data.</text>
</comment>
<dbReference type="AlphaFoldDB" id="A0A5M8R001"/>